<dbReference type="AlphaFoldDB" id="A0A1H0TZR8"/>
<dbReference type="OrthoDB" id="5430410at2"/>
<dbReference type="PROSITE" id="PS51257">
    <property type="entry name" value="PROKAR_LIPOPROTEIN"/>
    <property type="match status" value="1"/>
</dbReference>
<dbReference type="PANTHER" id="PTHR12558:SF13">
    <property type="entry name" value="CELL DIVISION CYCLE PROTEIN 27 HOMOLOG"/>
    <property type="match status" value="1"/>
</dbReference>
<feature type="repeat" description="TPR" evidence="1">
    <location>
        <begin position="128"/>
        <end position="161"/>
    </location>
</feature>
<keyword evidence="1" id="KW-0802">TPR repeat</keyword>
<dbReference type="Pfam" id="PF13181">
    <property type="entry name" value="TPR_8"/>
    <property type="match status" value="1"/>
</dbReference>
<dbReference type="InterPro" id="IPR011990">
    <property type="entry name" value="TPR-like_helical_dom_sf"/>
</dbReference>
<evidence type="ECO:0000256" key="1">
    <source>
        <dbReference type="PROSITE-ProRule" id="PRU00339"/>
    </source>
</evidence>
<dbReference type="SMART" id="SM00028">
    <property type="entry name" value="TPR"/>
    <property type="match status" value="4"/>
</dbReference>
<feature type="repeat" description="TPR" evidence="1">
    <location>
        <begin position="60"/>
        <end position="93"/>
    </location>
</feature>
<evidence type="ECO:0000313" key="3">
    <source>
        <dbReference type="Proteomes" id="UP000199073"/>
    </source>
</evidence>
<reference evidence="2 3" key="1">
    <citation type="submission" date="2016-10" db="EMBL/GenBank/DDBJ databases">
        <authorList>
            <person name="de Groot N.N."/>
        </authorList>
    </citation>
    <scope>NUCLEOTIDE SEQUENCE [LARGE SCALE GENOMIC DNA]</scope>
    <source>
        <strain evidence="2 3">DSM 12130</strain>
    </source>
</reference>
<dbReference type="Pfam" id="PF13432">
    <property type="entry name" value="TPR_16"/>
    <property type="match status" value="2"/>
</dbReference>
<proteinExistence type="predicted"/>
<dbReference type="EMBL" id="FNJI01000027">
    <property type="protein sequence ID" value="SDP59280.1"/>
    <property type="molecule type" value="Genomic_DNA"/>
</dbReference>
<organism evidence="2 3">
    <name type="scientific">Desulforhopalus singaporensis</name>
    <dbReference type="NCBI Taxonomy" id="91360"/>
    <lineage>
        <taxon>Bacteria</taxon>
        <taxon>Pseudomonadati</taxon>
        <taxon>Thermodesulfobacteriota</taxon>
        <taxon>Desulfobulbia</taxon>
        <taxon>Desulfobulbales</taxon>
        <taxon>Desulfocapsaceae</taxon>
        <taxon>Desulforhopalus</taxon>
    </lineage>
</organism>
<sequence>MRLFLTGIGVVLLLAGCGGVKNFGSSLKYDIMAEYYLEQQTYTQGASSFRRILDEDPGNAKAHYYYGRMVLAEKQYGEALSHLQQAALGRPESGDCLFWLGVAYGKNNNPAKERASYIRVLQLDPNHVGALVYLGHNLLKAGEHEKSLARYQQALDLNPHHAQALYNRAFILRKLGRSPEERIAWLLYLDSYPAGKFANLAADRLNTLENYSYRNHNLGGRVVTLTDVGFVPFKDELLDYTRESLDIVGTILSEMRQGTLQIEVYQKNDNKLAKKRALALRSYLCKKFPQLGAARRIEVSWFDVPESRVVLKKRLTIDESVRFVVTGADEKRYIKAEKNKKT</sequence>
<name>A0A1H0TZR8_9BACT</name>
<protein>
    <submittedName>
        <fullName evidence="2">Tetratricopeptide repeat-containing protein</fullName>
    </submittedName>
</protein>
<gene>
    <name evidence="2" type="ORF">SAMN05660330_03313</name>
</gene>
<evidence type="ECO:0000313" key="2">
    <source>
        <dbReference type="EMBL" id="SDP59280.1"/>
    </source>
</evidence>
<keyword evidence="3" id="KW-1185">Reference proteome</keyword>
<dbReference type="RefSeq" id="WP_092224824.1">
    <property type="nucleotide sequence ID" value="NZ_FNJI01000027.1"/>
</dbReference>
<dbReference type="PANTHER" id="PTHR12558">
    <property type="entry name" value="CELL DIVISION CYCLE 16,23,27"/>
    <property type="match status" value="1"/>
</dbReference>
<dbReference type="Proteomes" id="UP000199073">
    <property type="component" value="Unassembled WGS sequence"/>
</dbReference>
<dbReference type="SUPFAM" id="SSF48452">
    <property type="entry name" value="TPR-like"/>
    <property type="match status" value="1"/>
</dbReference>
<dbReference type="PROSITE" id="PS50005">
    <property type="entry name" value="TPR"/>
    <property type="match status" value="2"/>
</dbReference>
<dbReference type="STRING" id="91360.SAMN05660330_03313"/>
<dbReference type="InterPro" id="IPR019734">
    <property type="entry name" value="TPR_rpt"/>
</dbReference>
<accession>A0A1H0TZR8</accession>
<dbReference type="Gene3D" id="1.25.40.10">
    <property type="entry name" value="Tetratricopeptide repeat domain"/>
    <property type="match status" value="1"/>
</dbReference>